<dbReference type="PANTHER" id="PTHR31623:SF122">
    <property type="entry name" value="HXXXD-TYPE ACYL-TRANSFERASE FAMILY PROTEIN"/>
    <property type="match status" value="1"/>
</dbReference>
<evidence type="ECO:0000256" key="2">
    <source>
        <dbReference type="ARBA" id="ARBA00022679"/>
    </source>
</evidence>
<reference evidence="4 5" key="1">
    <citation type="submission" date="2024-12" db="EMBL/GenBank/DDBJ databases">
        <title>The unique morphological basis and parallel evolutionary history of personate flowers in Penstemon.</title>
        <authorList>
            <person name="Depatie T.H."/>
            <person name="Wessinger C.A."/>
        </authorList>
    </citation>
    <scope>NUCLEOTIDE SEQUENCE [LARGE SCALE GENOMIC DNA]</scope>
    <source>
        <strain evidence="4">WTNN_2</strain>
        <tissue evidence="4">Leaf</tissue>
    </source>
</reference>
<accession>A0ABD3RHH7</accession>
<comment type="caution">
    <text evidence="4">The sequence shown here is derived from an EMBL/GenBank/DDBJ whole genome shotgun (WGS) entry which is preliminary data.</text>
</comment>
<keyword evidence="2" id="KW-0808">Transferase</keyword>
<dbReference type="GO" id="GO:0016746">
    <property type="term" value="F:acyltransferase activity"/>
    <property type="evidence" value="ECO:0007669"/>
    <property type="project" value="UniProtKB-KW"/>
</dbReference>
<dbReference type="Proteomes" id="UP001634393">
    <property type="component" value="Unassembled WGS sequence"/>
</dbReference>
<proteinExistence type="inferred from homology"/>
<dbReference type="PANTHER" id="PTHR31623">
    <property type="entry name" value="F21J9.9"/>
    <property type="match status" value="1"/>
</dbReference>
<protein>
    <recommendedName>
        <fullName evidence="6">Transferase, Chloramphenicol acetyltransferase-like domain protein</fullName>
    </recommendedName>
</protein>
<comment type="similarity">
    <text evidence="1">Belongs to the plant acyltransferase family.</text>
</comment>
<keyword evidence="5" id="KW-1185">Reference proteome</keyword>
<evidence type="ECO:0000256" key="3">
    <source>
        <dbReference type="ARBA" id="ARBA00023315"/>
    </source>
</evidence>
<organism evidence="4 5">
    <name type="scientific">Penstemon smallii</name>
    <dbReference type="NCBI Taxonomy" id="265156"/>
    <lineage>
        <taxon>Eukaryota</taxon>
        <taxon>Viridiplantae</taxon>
        <taxon>Streptophyta</taxon>
        <taxon>Embryophyta</taxon>
        <taxon>Tracheophyta</taxon>
        <taxon>Spermatophyta</taxon>
        <taxon>Magnoliopsida</taxon>
        <taxon>eudicotyledons</taxon>
        <taxon>Gunneridae</taxon>
        <taxon>Pentapetalae</taxon>
        <taxon>asterids</taxon>
        <taxon>lamiids</taxon>
        <taxon>Lamiales</taxon>
        <taxon>Plantaginaceae</taxon>
        <taxon>Cheloneae</taxon>
        <taxon>Penstemon</taxon>
    </lineage>
</organism>
<sequence>MRRFSFLLSTVRSSSRFYSNRVGAVSAGKPFRVFNFQENASFISRQQNSYFSSSLMNSDPVHFSSTIYKENKESERLEVEIISKENIKPTAPTPHHLKTYEVSIFDQIYPKNLYTSFVYFYHNNQINNHDLISKRRHILKQSLSEILTKFYPLAGKVHDRHIDCNDDGVYYVEAKVNDCLTDVIDQPDNKSIHQFLPFDPLSSELLSQTYAVMVQVTAFSCGGIAVGIYTSQKIIDSYSHNTFLAAWAAAAGGKISEQINPNFTSPLIFPPISTLPDSKRMMIPMTQERRRNCTTRRFFFSASSLISLKKKAGPSSTRVMAVTGLIWKCAIEASRKLRPSTSKHHAMLFPIDLRSKSSPPLPPYCIGNMAITTNSICASNDDARLHSLVEKLKNEDDQVDSEFIEKLKGEEGSRNIEDSLLDEEDYDHKKDVEITSVTNMCNGMMYEINFGWGRPIYVSVGDGEPYAPFMKNSVILMDTIYRDEIEAWVTLSEDDMTVFEEDPNLLSFASLNPSPLESFSYWLR</sequence>
<dbReference type="EMBL" id="JBJXBP010000008">
    <property type="protein sequence ID" value="KAL3812404.1"/>
    <property type="molecule type" value="Genomic_DNA"/>
</dbReference>
<gene>
    <name evidence="4" type="ORF">ACJIZ3_013672</name>
</gene>
<dbReference type="Gene3D" id="3.30.559.10">
    <property type="entry name" value="Chloramphenicol acetyltransferase-like domain"/>
    <property type="match status" value="2"/>
</dbReference>
<dbReference type="Pfam" id="PF02458">
    <property type="entry name" value="Transferase"/>
    <property type="match status" value="1"/>
</dbReference>
<name>A0ABD3RHH7_9LAMI</name>
<evidence type="ECO:0008006" key="6">
    <source>
        <dbReference type="Google" id="ProtNLM"/>
    </source>
</evidence>
<dbReference type="AlphaFoldDB" id="A0ABD3RHH7"/>
<evidence type="ECO:0000313" key="4">
    <source>
        <dbReference type="EMBL" id="KAL3812404.1"/>
    </source>
</evidence>
<dbReference type="InterPro" id="IPR023213">
    <property type="entry name" value="CAT-like_dom_sf"/>
</dbReference>
<evidence type="ECO:0000313" key="5">
    <source>
        <dbReference type="Proteomes" id="UP001634393"/>
    </source>
</evidence>
<evidence type="ECO:0000256" key="1">
    <source>
        <dbReference type="ARBA" id="ARBA00009861"/>
    </source>
</evidence>
<keyword evidence="3" id="KW-0012">Acyltransferase</keyword>